<dbReference type="AlphaFoldDB" id="A0A2C9UNN9"/>
<protein>
    <submittedName>
        <fullName evidence="1">Uncharacterized protein</fullName>
    </submittedName>
</protein>
<organism evidence="1 2">
    <name type="scientific">Manihot esculenta</name>
    <name type="common">Cassava</name>
    <name type="synonym">Jatropha manihot</name>
    <dbReference type="NCBI Taxonomy" id="3983"/>
    <lineage>
        <taxon>Eukaryota</taxon>
        <taxon>Viridiplantae</taxon>
        <taxon>Streptophyta</taxon>
        <taxon>Embryophyta</taxon>
        <taxon>Tracheophyta</taxon>
        <taxon>Spermatophyta</taxon>
        <taxon>Magnoliopsida</taxon>
        <taxon>eudicotyledons</taxon>
        <taxon>Gunneridae</taxon>
        <taxon>Pentapetalae</taxon>
        <taxon>rosids</taxon>
        <taxon>fabids</taxon>
        <taxon>Malpighiales</taxon>
        <taxon>Euphorbiaceae</taxon>
        <taxon>Crotonoideae</taxon>
        <taxon>Manihoteae</taxon>
        <taxon>Manihot</taxon>
    </lineage>
</organism>
<evidence type="ECO:0000313" key="2">
    <source>
        <dbReference type="Proteomes" id="UP000091857"/>
    </source>
</evidence>
<sequence length="190" mass="21616">MSCLNLSLGLPPAKKAWRSITSKLLRKPDKSRALKKPKYQYKKSFFEQRGQSSSRRFFFRPSKYSLTFKRRRSRLFPHKKTAPVYVDKLFKEPVADELVEQCMPSAKTMKLLDNHQAVIVSTEAEASREDGKGGERAIAAADDMWESLGFASPQMRGIDERAEQFIASFRSEMEVQEMIAGGLFIDGPGE</sequence>
<reference evidence="2" key="1">
    <citation type="journal article" date="2016" name="Nat. Biotechnol.">
        <title>Sequencing wild and cultivated cassava and related species reveals extensive interspecific hybridization and genetic diversity.</title>
        <authorList>
            <person name="Bredeson J.V."/>
            <person name="Lyons J.B."/>
            <person name="Prochnik S.E."/>
            <person name="Wu G.A."/>
            <person name="Ha C.M."/>
            <person name="Edsinger-Gonzales E."/>
            <person name="Grimwood J."/>
            <person name="Schmutz J."/>
            <person name="Rabbi I.Y."/>
            <person name="Egesi C."/>
            <person name="Nauluvula P."/>
            <person name="Lebot V."/>
            <person name="Ndunguru J."/>
            <person name="Mkamilo G."/>
            <person name="Bart R.S."/>
            <person name="Setter T.L."/>
            <person name="Gleadow R.M."/>
            <person name="Kulakow P."/>
            <person name="Ferguson M.E."/>
            <person name="Rounsley S."/>
            <person name="Rokhsar D.S."/>
        </authorList>
    </citation>
    <scope>NUCLEOTIDE SEQUENCE [LARGE SCALE GENOMIC DNA]</scope>
    <source>
        <strain evidence="2">cv. AM560-2</strain>
    </source>
</reference>
<evidence type="ECO:0000313" key="1">
    <source>
        <dbReference type="EMBL" id="OAY32640.1"/>
    </source>
</evidence>
<dbReference type="OrthoDB" id="1536762at2759"/>
<accession>A0A2C9UNN9</accession>
<dbReference type="OMA" id="MSCLRLR"/>
<gene>
    <name evidence="1" type="ORF">MANES_13G034100v8</name>
</gene>
<dbReference type="EMBL" id="CM004399">
    <property type="protein sequence ID" value="OAY32640.1"/>
    <property type="molecule type" value="Genomic_DNA"/>
</dbReference>
<keyword evidence="2" id="KW-1185">Reference proteome</keyword>
<proteinExistence type="predicted"/>
<dbReference type="Proteomes" id="UP000091857">
    <property type="component" value="Chromosome 13"/>
</dbReference>
<comment type="caution">
    <text evidence="1">The sequence shown here is derived from an EMBL/GenBank/DDBJ whole genome shotgun (WGS) entry which is preliminary data.</text>
</comment>
<dbReference type="Gramene" id="Manes.13G034100.1.v8.1">
    <property type="protein sequence ID" value="Manes.13G034100.1.v8.1.CDS.1"/>
    <property type="gene ID" value="Manes.13G034100.v8.1"/>
</dbReference>
<name>A0A2C9UNN9_MANES</name>